<evidence type="ECO:0000313" key="4">
    <source>
        <dbReference type="Proteomes" id="UP001219525"/>
    </source>
</evidence>
<accession>A0AAD6UUC5</accession>
<gene>
    <name evidence="3" type="ORF">GGX14DRAFT_578100</name>
</gene>
<proteinExistence type="predicted"/>
<feature type="domain" description="GIT Spa2 homology (SHD)" evidence="2">
    <location>
        <begin position="95"/>
        <end position="122"/>
    </location>
</feature>
<dbReference type="Pfam" id="PF08518">
    <property type="entry name" value="GIT_SHD"/>
    <property type="match status" value="1"/>
</dbReference>
<reference evidence="3" key="1">
    <citation type="submission" date="2023-03" db="EMBL/GenBank/DDBJ databases">
        <title>Massive genome expansion in bonnet fungi (Mycena s.s.) driven by repeated elements and novel gene families across ecological guilds.</title>
        <authorList>
            <consortium name="Lawrence Berkeley National Laboratory"/>
            <person name="Harder C.B."/>
            <person name="Miyauchi S."/>
            <person name="Viragh M."/>
            <person name="Kuo A."/>
            <person name="Thoen E."/>
            <person name="Andreopoulos B."/>
            <person name="Lu D."/>
            <person name="Skrede I."/>
            <person name="Drula E."/>
            <person name="Henrissat B."/>
            <person name="Morin E."/>
            <person name="Kohler A."/>
            <person name="Barry K."/>
            <person name="LaButti K."/>
            <person name="Morin E."/>
            <person name="Salamov A."/>
            <person name="Lipzen A."/>
            <person name="Mereny Z."/>
            <person name="Hegedus B."/>
            <person name="Baldrian P."/>
            <person name="Stursova M."/>
            <person name="Weitz H."/>
            <person name="Taylor A."/>
            <person name="Grigoriev I.V."/>
            <person name="Nagy L.G."/>
            <person name="Martin F."/>
            <person name="Kauserud H."/>
        </authorList>
    </citation>
    <scope>NUCLEOTIDE SEQUENCE</scope>
    <source>
        <strain evidence="3">9144</strain>
    </source>
</reference>
<dbReference type="InterPro" id="IPR039892">
    <property type="entry name" value="Spa2/Sph1"/>
</dbReference>
<dbReference type="Proteomes" id="UP001219525">
    <property type="component" value="Unassembled WGS sequence"/>
</dbReference>
<name>A0AAD6UUC5_9AGAR</name>
<evidence type="ECO:0000259" key="2">
    <source>
        <dbReference type="SMART" id="SM00555"/>
    </source>
</evidence>
<comment type="caution">
    <text evidence="3">The sequence shown here is derived from an EMBL/GenBank/DDBJ whole genome shotgun (WGS) entry which is preliminary data.</text>
</comment>
<dbReference type="AlphaFoldDB" id="A0AAD6UUC5"/>
<sequence>MDKALRINLLTHGVVADGHILPGQLKESYRDNMPPIPLIDYRSFSEVHFKELDRYLQAYLAKAHPNTGSSARQKLTRLTIQQFHELSTDVYDELKLATLPNSRFEDLSSDVHFELWHRYPELKEDVDPPPHPSITITKLPGPQYRPGDSGYGGSSGVSSRRLSELRRPSELHGDEEVCDRLLRPSLAANLSLTLLHL</sequence>
<keyword evidence="4" id="KW-1185">Reference proteome</keyword>
<dbReference type="PANTHER" id="PTHR21601:SF0">
    <property type="entry name" value="PROTEIN SPA2-RELATED"/>
    <property type="match status" value="1"/>
</dbReference>
<dbReference type="SMART" id="SM00555">
    <property type="entry name" value="GIT"/>
    <property type="match status" value="2"/>
</dbReference>
<feature type="region of interest" description="Disordered" evidence="1">
    <location>
        <begin position="124"/>
        <end position="170"/>
    </location>
</feature>
<dbReference type="PANTHER" id="PTHR21601">
    <property type="entry name" value="SPA2 PROTEIN"/>
    <property type="match status" value="1"/>
</dbReference>
<dbReference type="GO" id="GO:0005078">
    <property type="term" value="F:MAP-kinase scaffold activity"/>
    <property type="evidence" value="ECO:0007669"/>
    <property type="project" value="TreeGrafter"/>
</dbReference>
<evidence type="ECO:0000313" key="3">
    <source>
        <dbReference type="EMBL" id="KAJ7192536.1"/>
    </source>
</evidence>
<protein>
    <recommendedName>
        <fullName evidence="2">GIT Spa2 homology (SHD) domain-containing protein</fullName>
    </recommendedName>
</protein>
<dbReference type="InterPro" id="IPR013724">
    <property type="entry name" value="GIT_SHD"/>
</dbReference>
<feature type="domain" description="GIT Spa2 homology (SHD)" evidence="2">
    <location>
        <begin position="71"/>
        <end position="94"/>
    </location>
</feature>
<organism evidence="3 4">
    <name type="scientific">Mycena pura</name>
    <dbReference type="NCBI Taxonomy" id="153505"/>
    <lineage>
        <taxon>Eukaryota</taxon>
        <taxon>Fungi</taxon>
        <taxon>Dikarya</taxon>
        <taxon>Basidiomycota</taxon>
        <taxon>Agaricomycotina</taxon>
        <taxon>Agaricomycetes</taxon>
        <taxon>Agaricomycetidae</taxon>
        <taxon>Agaricales</taxon>
        <taxon>Marasmiineae</taxon>
        <taxon>Mycenaceae</taxon>
        <taxon>Mycena</taxon>
    </lineage>
</organism>
<dbReference type="EMBL" id="JARJCW010000119">
    <property type="protein sequence ID" value="KAJ7192536.1"/>
    <property type="molecule type" value="Genomic_DNA"/>
</dbReference>
<evidence type="ECO:0000256" key="1">
    <source>
        <dbReference type="SAM" id="MobiDB-lite"/>
    </source>
</evidence>
<feature type="compositionally biased region" description="Basic and acidic residues" evidence="1">
    <location>
        <begin position="161"/>
        <end position="170"/>
    </location>
</feature>